<evidence type="ECO:0000256" key="6">
    <source>
        <dbReference type="ARBA" id="ARBA00022833"/>
    </source>
</evidence>
<evidence type="ECO:0000313" key="11">
    <source>
        <dbReference type="EMBL" id="KAL0003562.1"/>
    </source>
</evidence>
<keyword evidence="4 9" id="KW-0863">Zinc-finger</keyword>
<accession>A0AAW2CZ14</accession>
<name>A0AAW2CZ14_9ROSI</name>
<dbReference type="PANTHER" id="PTHR15860">
    <property type="entry name" value="UNCHARACTERIZED RING FINGER-CONTAINING PROTEIN"/>
    <property type="match status" value="1"/>
</dbReference>
<dbReference type="EMBL" id="JAZDWU010000005">
    <property type="protein sequence ID" value="KAL0003562.1"/>
    <property type="molecule type" value="Genomic_DNA"/>
</dbReference>
<evidence type="ECO:0000256" key="2">
    <source>
        <dbReference type="ARBA" id="ARBA00022692"/>
    </source>
</evidence>
<dbReference type="SUPFAM" id="SSF57850">
    <property type="entry name" value="RING/U-box"/>
    <property type="match status" value="1"/>
</dbReference>
<feature type="domain" description="RING-type" evidence="10">
    <location>
        <begin position="34"/>
        <end position="69"/>
    </location>
</feature>
<organism evidence="11 12">
    <name type="scientific">Lithocarpus litseifolius</name>
    <dbReference type="NCBI Taxonomy" id="425828"/>
    <lineage>
        <taxon>Eukaryota</taxon>
        <taxon>Viridiplantae</taxon>
        <taxon>Streptophyta</taxon>
        <taxon>Embryophyta</taxon>
        <taxon>Tracheophyta</taxon>
        <taxon>Spermatophyta</taxon>
        <taxon>Magnoliopsida</taxon>
        <taxon>eudicotyledons</taxon>
        <taxon>Gunneridae</taxon>
        <taxon>Pentapetalae</taxon>
        <taxon>rosids</taxon>
        <taxon>fabids</taxon>
        <taxon>Fagales</taxon>
        <taxon>Fagaceae</taxon>
        <taxon>Lithocarpus</taxon>
    </lineage>
</organism>
<evidence type="ECO:0000256" key="8">
    <source>
        <dbReference type="ARBA" id="ARBA00023136"/>
    </source>
</evidence>
<sequence length="192" mass="22230">VQSFFAALKVLSWKEFHHGSYATSEKVNGPETSICQEKMHAPVQLCCKHIFCEDCVSEWFERERTCPLCMALIKSADLRAFRDGSKFVCPVVLNMKLFYSVHFGLIQSILELFHPLWSYSVHYIYFGPNLSIRYYSVHFGPIWSPLIYSVHIGPLYNTMMQIRLGVARKHAVVSTEPLSMMQKADENSYIYE</sequence>
<feature type="non-terminal residue" evidence="11">
    <location>
        <position position="1"/>
    </location>
</feature>
<keyword evidence="6" id="KW-0862">Zinc</keyword>
<dbReference type="SMART" id="SM00184">
    <property type="entry name" value="RING"/>
    <property type="match status" value="1"/>
</dbReference>
<dbReference type="GO" id="GO:0008270">
    <property type="term" value="F:zinc ion binding"/>
    <property type="evidence" value="ECO:0007669"/>
    <property type="project" value="UniProtKB-KW"/>
</dbReference>
<dbReference type="GO" id="GO:0016020">
    <property type="term" value="C:membrane"/>
    <property type="evidence" value="ECO:0007669"/>
    <property type="project" value="UniProtKB-SubCell"/>
</dbReference>
<dbReference type="PROSITE" id="PS00518">
    <property type="entry name" value="ZF_RING_1"/>
    <property type="match status" value="1"/>
</dbReference>
<dbReference type="InterPro" id="IPR044235">
    <property type="entry name" value="RNFT1/2"/>
</dbReference>
<keyword evidence="3" id="KW-0479">Metal-binding</keyword>
<protein>
    <recommendedName>
        <fullName evidence="10">RING-type domain-containing protein</fullName>
    </recommendedName>
</protein>
<keyword evidence="7" id="KW-1133">Transmembrane helix</keyword>
<dbReference type="Proteomes" id="UP001459277">
    <property type="component" value="Unassembled WGS sequence"/>
</dbReference>
<evidence type="ECO:0000256" key="7">
    <source>
        <dbReference type="ARBA" id="ARBA00022989"/>
    </source>
</evidence>
<keyword evidence="12" id="KW-1185">Reference proteome</keyword>
<evidence type="ECO:0000256" key="1">
    <source>
        <dbReference type="ARBA" id="ARBA00004141"/>
    </source>
</evidence>
<dbReference type="PROSITE" id="PS50089">
    <property type="entry name" value="ZF_RING_2"/>
    <property type="match status" value="1"/>
</dbReference>
<reference evidence="11 12" key="1">
    <citation type="submission" date="2024-01" db="EMBL/GenBank/DDBJ databases">
        <title>A telomere-to-telomere, gap-free genome of sweet tea (Lithocarpus litseifolius).</title>
        <authorList>
            <person name="Zhou J."/>
        </authorList>
    </citation>
    <scope>NUCLEOTIDE SEQUENCE [LARGE SCALE GENOMIC DNA]</scope>
    <source>
        <strain evidence="11">Zhou-2022a</strain>
        <tissue evidence="11">Leaf</tissue>
    </source>
</reference>
<gene>
    <name evidence="11" type="ORF">SO802_017343</name>
</gene>
<evidence type="ECO:0000256" key="9">
    <source>
        <dbReference type="PROSITE-ProRule" id="PRU00175"/>
    </source>
</evidence>
<keyword evidence="5" id="KW-0833">Ubl conjugation pathway</keyword>
<evidence type="ECO:0000256" key="3">
    <source>
        <dbReference type="ARBA" id="ARBA00022723"/>
    </source>
</evidence>
<dbReference type="Pfam" id="PF13639">
    <property type="entry name" value="zf-RING_2"/>
    <property type="match status" value="1"/>
</dbReference>
<dbReference type="AlphaFoldDB" id="A0AAW2CZ14"/>
<dbReference type="GO" id="GO:1904294">
    <property type="term" value="P:positive regulation of ERAD pathway"/>
    <property type="evidence" value="ECO:0007669"/>
    <property type="project" value="InterPro"/>
</dbReference>
<dbReference type="PANTHER" id="PTHR15860:SF0">
    <property type="entry name" value="LP20373P"/>
    <property type="match status" value="1"/>
</dbReference>
<dbReference type="InterPro" id="IPR017907">
    <property type="entry name" value="Znf_RING_CS"/>
</dbReference>
<dbReference type="InterPro" id="IPR001841">
    <property type="entry name" value="Znf_RING"/>
</dbReference>
<evidence type="ECO:0000256" key="4">
    <source>
        <dbReference type="ARBA" id="ARBA00022771"/>
    </source>
</evidence>
<dbReference type="InterPro" id="IPR013083">
    <property type="entry name" value="Znf_RING/FYVE/PHD"/>
</dbReference>
<evidence type="ECO:0000259" key="10">
    <source>
        <dbReference type="PROSITE" id="PS50089"/>
    </source>
</evidence>
<comment type="caution">
    <text evidence="11">The sequence shown here is derived from an EMBL/GenBank/DDBJ whole genome shotgun (WGS) entry which is preliminary data.</text>
</comment>
<evidence type="ECO:0000256" key="5">
    <source>
        <dbReference type="ARBA" id="ARBA00022786"/>
    </source>
</evidence>
<proteinExistence type="predicted"/>
<keyword evidence="8" id="KW-0472">Membrane</keyword>
<dbReference type="Gene3D" id="3.30.40.10">
    <property type="entry name" value="Zinc/RING finger domain, C3HC4 (zinc finger)"/>
    <property type="match status" value="1"/>
</dbReference>
<dbReference type="GO" id="GO:0061630">
    <property type="term" value="F:ubiquitin protein ligase activity"/>
    <property type="evidence" value="ECO:0007669"/>
    <property type="project" value="InterPro"/>
</dbReference>
<keyword evidence="2" id="KW-0812">Transmembrane</keyword>
<comment type="subcellular location">
    <subcellularLocation>
        <location evidence="1">Membrane</location>
        <topology evidence="1">Multi-pass membrane protein</topology>
    </subcellularLocation>
</comment>
<evidence type="ECO:0000313" key="12">
    <source>
        <dbReference type="Proteomes" id="UP001459277"/>
    </source>
</evidence>